<dbReference type="OrthoDB" id="10057496at2759"/>
<dbReference type="GO" id="GO:0004842">
    <property type="term" value="F:ubiquitin-protein transferase activity"/>
    <property type="evidence" value="ECO:0007669"/>
    <property type="project" value="TreeGrafter"/>
</dbReference>
<dbReference type="Pfam" id="PF13857">
    <property type="entry name" value="Ank_5"/>
    <property type="match status" value="1"/>
</dbReference>
<sequence>MLKEFLGLLSEQDLNAFNEEKNTPLHWACLNGHIEVVKKLILARANVSVLNSYERTPMDEAMSRDKVDVIVAINAAVALVELAGIKVS</sequence>
<dbReference type="PROSITE" id="PS50297">
    <property type="entry name" value="ANK_REP_REGION"/>
    <property type="match status" value="1"/>
</dbReference>
<dbReference type="PANTHER" id="PTHR24171:SF8">
    <property type="entry name" value="BRCA1-ASSOCIATED RING DOMAIN PROTEIN 1"/>
    <property type="match status" value="1"/>
</dbReference>
<dbReference type="Proteomes" id="UP000327013">
    <property type="component" value="Chromosome 4"/>
</dbReference>
<evidence type="ECO:0000256" key="3">
    <source>
        <dbReference type="PROSITE-ProRule" id="PRU00023"/>
    </source>
</evidence>
<dbReference type="PROSITE" id="PS50088">
    <property type="entry name" value="ANK_REPEAT"/>
    <property type="match status" value="1"/>
</dbReference>
<gene>
    <name evidence="4" type="ORF">FH972_010648</name>
</gene>
<dbReference type="Gene3D" id="1.25.40.20">
    <property type="entry name" value="Ankyrin repeat-containing domain"/>
    <property type="match status" value="1"/>
</dbReference>
<dbReference type="SMART" id="SM00248">
    <property type="entry name" value="ANK"/>
    <property type="match status" value="2"/>
</dbReference>
<organism evidence="4 5">
    <name type="scientific">Carpinus fangiana</name>
    <dbReference type="NCBI Taxonomy" id="176857"/>
    <lineage>
        <taxon>Eukaryota</taxon>
        <taxon>Viridiplantae</taxon>
        <taxon>Streptophyta</taxon>
        <taxon>Embryophyta</taxon>
        <taxon>Tracheophyta</taxon>
        <taxon>Spermatophyta</taxon>
        <taxon>Magnoliopsida</taxon>
        <taxon>eudicotyledons</taxon>
        <taxon>Gunneridae</taxon>
        <taxon>Pentapetalae</taxon>
        <taxon>rosids</taxon>
        <taxon>fabids</taxon>
        <taxon>Fagales</taxon>
        <taxon>Betulaceae</taxon>
        <taxon>Carpinus</taxon>
    </lineage>
</organism>
<keyword evidence="1" id="KW-0677">Repeat</keyword>
<feature type="repeat" description="ANK" evidence="3">
    <location>
        <begin position="20"/>
        <end position="52"/>
    </location>
</feature>
<name>A0A660KVX5_9ROSI</name>
<dbReference type="AlphaFoldDB" id="A0A660KVX5"/>
<dbReference type="InterPro" id="IPR002110">
    <property type="entry name" value="Ankyrin_rpt"/>
</dbReference>
<proteinExistence type="predicted"/>
<evidence type="ECO:0000256" key="1">
    <source>
        <dbReference type="ARBA" id="ARBA00022737"/>
    </source>
</evidence>
<evidence type="ECO:0000313" key="5">
    <source>
        <dbReference type="Proteomes" id="UP000327013"/>
    </source>
</evidence>
<dbReference type="EMBL" id="CM017324">
    <property type="protein sequence ID" value="KAE8038106.1"/>
    <property type="molecule type" value="Genomic_DNA"/>
</dbReference>
<protein>
    <submittedName>
        <fullName evidence="4">Uncharacterized protein</fullName>
    </submittedName>
</protein>
<dbReference type="GO" id="GO:0085020">
    <property type="term" value="P:protein K6-linked ubiquitination"/>
    <property type="evidence" value="ECO:0007669"/>
    <property type="project" value="TreeGrafter"/>
</dbReference>
<keyword evidence="5" id="KW-1185">Reference proteome</keyword>
<evidence type="ECO:0000313" key="4">
    <source>
        <dbReference type="EMBL" id="KAE8038106.1"/>
    </source>
</evidence>
<keyword evidence="2 3" id="KW-0040">ANK repeat</keyword>
<reference evidence="4 5" key="1">
    <citation type="submission" date="2019-06" db="EMBL/GenBank/DDBJ databases">
        <title>A chromosomal-level reference genome of Carpinus fangiana (Coryloideae, Betulaceae).</title>
        <authorList>
            <person name="Yang X."/>
            <person name="Wang Z."/>
            <person name="Zhang L."/>
            <person name="Hao G."/>
            <person name="Liu J."/>
            <person name="Yang Y."/>
        </authorList>
    </citation>
    <scope>NUCLEOTIDE SEQUENCE [LARGE SCALE GENOMIC DNA]</scope>
    <source>
        <strain evidence="4">Cfa_2016G</strain>
        <tissue evidence="4">Leaf</tissue>
    </source>
</reference>
<dbReference type="PANTHER" id="PTHR24171">
    <property type="entry name" value="ANKYRIN REPEAT DOMAIN-CONTAINING PROTEIN 39-RELATED"/>
    <property type="match status" value="1"/>
</dbReference>
<accession>A0A660KVX5</accession>
<evidence type="ECO:0000256" key="2">
    <source>
        <dbReference type="ARBA" id="ARBA00023043"/>
    </source>
</evidence>
<dbReference type="SUPFAM" id="SSF48403">
    <property type="entry name" value="Ankyrin repeat"/>
    <property type="match status" value="1"/>
</dbReference>
<dbReference type="InterPro" id="IPR036770">
    <property type="entry name" value="Ankyrin_rpt-contain_sf"/>
</dbReference>